<feature type="transmembrane region" description="Helical" evidence="9">
    <location>
        <begin position="43"/>
        <end position="63"/>
    </location>
</feature>
<dbReference type="InterPro" id="IPR036890">
    <property type="entry name" value="HATPase_C_sf"/>
</dbReference>
<protein>
    <submittedName>
        <fullName evidence="11">Sensor histidine kinase</fullName>
    </submittedName>
</protein>
<evidence type="ECO:0000256" key="8">
    <source>
        <dbReference type="ARBA" id="ARBA00023136"/>
    </source>
</evidence>
<evidence type="ECO:0000256" key="2">
    <source>
        <dbReference type="ARBA" id="ARBA00022475"/>
    </source>
</evidence>
<keyword evidence="7 9" id="KW-1133">Transmembrane helix</keyword>
<feature type="domain" description="HAMP" evidence="10">
    <location>
        <begin position="345"/>
        <end position="397"/>
    </location>
</feature>
<accession>A0A6B8RS46</accession>
<dbReference type="KEGG" id="ppsc:EHS13_25840"/>
<dbReference type="GO" id="GO:0005886">
    <property type="term" value="C:plasma membrane"/>
    <property type="evidence" value="ECO:0007669"/>
    <property type="project" value="UniProtKB-SubCell"/>
</dbReference>
<feature type="transmembrane region" description="Helical" evidence="9">
    <location>
        <begin position="324"/>
        <end position="348"/>
    </location>
</feature>
<evidence type="ECO:0000256" key="1">
    <source>
        <dbReference type="ARBA" id="ARBA00004651"/>
    </source>
</evidence>
<keyword evidence="2" id="KW-1003">Cell membrane</keyword>
<evidence type="ECO:0000256" key="6">
    <source>
        <dbReference type="ARBA" id="ARBA00022777"/>
    </source>
</evidence>
<dbReference type="PANTHER" id="PTHR34220">
    <property type="entry name" value="SENSOR HISTIDINE KINASE YPDA"/>
    <property type="match status" value="1"/>
</dbReference>
<dbReference type="InterPro" id="IPR033479">
    <property type="entry name" value="dCache_1"/>
</dbReference>
<organism evidence="11 12">
    <name type="scientific">Paenibacillus psychroresistens</name>
    <dbReference type="NCBI Taxonomy" id="1778678"/>
    <lineage>
        <taxon>Bacteria</taxon>
        <taxon>Bacillati</taxon>
        <taxon>Bacillota</taxon>
        <taxon>Bacilli</taxon>
        <taxon>Bacillales</taxon>
        <taxon>Paenibacillaceae</taxon>
        <taxon>Paenibacillus</taxon>
    </lineage>
</organism>
<evidence type="ECO:0000256" key="9">
    <source>
        <dbReference type="SAM" id="Phobius"/>
    </source>
</evidence>
<dbReference type="SMART" id="SM00304">
    <property type="entry name" value="HAMP"/>
    <property type="match status" value="1"/>
</dbReference>
<proteinExistence type="predicted"/>
<evidence type="ECO:0000313" key="12">
    <source>
        <dbReference type="Proteomes" id="UP000426246"/>
    </source>
</evidence>
<keyword evidence="5 9" id="KW-0812">Transmembrane</keyword>
<evidence type="ECO:0000256" key="5">
    <source>
        <dbReference type="ARBA" id="ARBA00022692"/>
    </source>
</evidence>
<evidence type="ECO:0000256" key="7">
    <source>
        <dbReference type="ARBA" id="ARBA00022989"/>
    </source>
</evidence>
<dbReference type="Pfam" id="PF00672">
    <property type="entry name" value="HAMP"/>
    <property type="match status" value="1"/>
</dbReference>
<dbReference type="SUPFAM" id="SSF158472">
    <property type="entry name" value="HAMP domain-like"/>
    <property type="match status" value="1"/>
</dbReference>
<dbReference type="InterPro" id="IPR003660">
    <property type="entry name" value="HAMP_dom"/>
</dbReference>
<dbReference type="Gene3D" id="6.10.340.10">
    <property type="match status" value="1"/>
</dbReference>
<dbReference type="AlphaFoldDB" id="A0A6B8RS46"/>
<dbReference type="SUPFAM" id="SSF55874">
    <property type="entry name" value="ATPase domain of HSP90 chaperone/DNA topoisomerase II/histidine kinase"/>
    <property type="match status" value="1"/>
</dbReference>
<dbReference type="Pfam" id="PF02743">
    <property type="entry name" value="dCache_1"/>
    <property type="match status" value="1"/>
</dbReference>
<dbReference type="GO" id="GO:0000155">
    <property type="term" value="F:phosphorelay sensor kinase activity"/>
    <property type="evidence" value="ECO:0007669"/>
    <property type="project" value="InterPro"/>
</dbReference>
<evidence type="ECO:0000313" key="11">
    <source>
        <dbReference type="EMBL" id="QGQ98068.1"/>
    </source>
</evidence>
<dbReference type="CDD" id="cd06225">
    <property type="entry name" value="HAMP"/>
    <property type="match status" value="1"/>
</dbReference>
<evidence type="ECO:0000256" key="3">
    <source>
        <dbReference type="ARBA" id="ARBA00022553"/>
    </source>
</evidence>
<comment type="subcellular location">
    <subcellularLocation>
        <location evidence="1">Cell membrane</location>
        <topology evidence="1">Multi-pass membrane protein</topology>
    </subcellularLocation>
</comment>
<sequence length="626" mass="72292">MKIAFLNRKPCYTSYERLLSRRNWMNKLNLWRSFQNWNLDKKLILLYTLMILLPVLVITFLGFQRYSENMKQNTGEFSIELLNQLGKNLDNYLKELDRISISFALDTGVKDALKKNQEYTAVEKFNDKILIDKALMNIVLVPYKDVLGTYLFKADGEIFSRYGSGQQVDYSHFLEDPWYKKVLEAEGKGIFLPTYSLNGLDNQEHAFTFMRSVIDVVKNQSVGVFRMDINLDGLSDIFSNVLTGIQQQLFLVDAEGNIVYAQDSLKIAQAFPIALNEDHGSFLYSMEGKEMMINYISTQVAGWKIANIIPVSELTHNIDILRNLLWTLTGVALLLSIGLSILLTTRLLRPLKKMKALMNKVEDGDYTVQFKTQSNDEIGKLANSFNIMVKKINELVHHIFVIRILKREADFKVLQSQINPHFLYNTLESISMKAEVDQNYEVADMISRLGRLFRMTINHSRDLIVFAREMEYIDHYVILQKIRFPRMTFIIEIEPEVMSSYILPWIVQPLVENAIIHGLAQQATEGWIRIEGIRVDDDVYIRITDNGVGMADEKKRELQAALLTDAYQEEDEIHIGLKNIFDRIRLYFGKGYGLTLTSELGKGTSIEIKVKFLERESANHAEHNDH</sequence>
<evidence type="ECO:0000256" key="4">
    <source>
        <dbReference type="ARBA" id="ARBA00022679"/>
    </source>
</evidence>
<dbReference type="Proteomes" id="UP000426246">
    <property type="component" value="Chromosome"/>
</dbReference>
<dbReference type="EMBL" id="CP034235">
    <property type="protein sequence ID" value="QGQ98068.1"/>
    <property type="molecule type" value="Genomic_DNA"/>
</dbReference>
<keyword evidence="8 9" id="KW-0472">Membrane</keyword>
<evidence type="ECO:0000259" key="10">
    <source>
        <dbReference type="PROSITE" id="PS50885"/>
    </source>
</evidence>
<dbReference type="PANTHER" id="PTHR34220:SF7">
    <property type="entry name" value="SENSOR HISTIDINE KINASE YPDA"/>
    <property type="match status" value="1"/>
</dbReference>
<dbReference type="Pfam" id="PF02518">
    <property type="entry name" value="HATPase_c"/>
    <property type="match status" value="1"/>
</dbReference>
<dbReference type="Gene3D" id="3.30.450.20">
    <property type="entry name" value="PAS domain"/>
    <property type="match status" value="2"/>
</dbReference>
<keyword evidence="6 11" id="KW-0418">Kinase</keyword>
<dbReference type="InterPro" id="IPR003594">
    <property type="entry name" value="HATPase_dom"/>
</dbReference>
<dbReference type="Gene3D" id="3.30.565.10">
    <property type="entry name" value="Histidine kinase-like ATPase, C-terminal domain"/>
    <property type="match status" value="1"/>
</dbReference>
<dbReference type="InterPro" id="IPR010559">
    <property type="entry name" value="Sig_transdc_His_kin_internal"/>
</dbReference>
<keyword evidence="12" id="KW-1185">Reference proteome</keyword>
<dbReference type="InterPro" id="IPR050640">
    <property type="entry name" value="Bact_2-comp_sensor_kinase"/>
</dbReference>
<reference evidence="12" key="1">
    <citation type="submission" date="2018-11" db="EMBL/GenBank/DDBJ databases">
        <title>Complete genome sequence of Paenibacillus sp. ML311-T8.</title>
        <authorList>
            <person name="Nam Y.-D."/>
            <person name="Kang J."/>
            <person name="Chung W.-H."/>
            <person name="Park Y.S."/>
        </authorList>
    </citation>
    <scope>NUCLEOTIDE SEQUENCE [LARGE SCALE GENOMIC DNA]</scope>
    <source>
        <strain evidence="12">ML311-T8</strain>
    </source>
</reference>
<dbReference type="PROSITE" id="PS50885">
    <property type="entry name" value="HAMP"/>
    <property type="match status" value="1"/>
</dbReference>
<name>A0A6B8RS46_9BACL</name>
<dbReference type="Pfam" id="PF06580">
    <property type="entry name" value="His_kinase"/>
    <property type="match status" value="1"/>
</dbReference>
<keyword evidence="4" id="KW-0808">Transferase</keyword>
<keyword evidence="3" id="KW-0597">Phosphoprotein</keyword>
<gene>
    <name evidence="11" type="ORF">EHS13_25840</name>
</gene>